<dbReference type="PANTHER" id="PTHR42709">
    <property type="entry name" value="ALKALINE PHOSPHATASE LIKE PROTEIN"/>
    <property type="match status" value="1"/>
</dbReference>
<dbReference type="Pfam" id="PF09335">
    <property type="entry name" value="VTT_dom"/>
    <property type="match status" value="1"/>
</dbReference>
<dbReference type="InterPro" id="IPR051311">
    <property type="entry name" value="DedA_domain"/>
</dbReference>
<dbReference type="EMBL" id="PQFZ01000009">
    <property type="protein sequence ID" value="POR50472.1"/>
    <property type="molecule type" value="Genomic_DNA"/>
</dbReference>
<name>A0A2S4M6X4_9HYPH</name>
<proteinExistence type="predicted"/>
<evidence type="ECO:0000313" key="4">
    <source>
        <dbReference type="Proteomes" id="UP000236919"/>
    </source>
</evidence>
<reference evidence="3 4" key="1">
    <citation type="submission" date="2018-01" db="EMBL/GenBank/DDBJ databases">
        <title>Genomic Encyclopedia of Type Strains, Phase III (KMG-III): the genomes of soil and plant-associated and newly described type strains.</title>
        <authorList>
            <person name="Whitman W."/>
        </authorList>
    </citation>
    <scope>NUCLEOTIDE SEQUENCE [LARGE SCALE GENOMIC DNA]</scope>
    <source>
        <strain evidence="3 4">1131</strain>
    </source>
</reference>
<feature type="domain" description="VTT" evidence="2">
    <location>
        <begin position="31"/>
        <end position="139"/>
    </location>
</feature>
<dbReference type="RefSeq" id="WP_245928279.1">
    <property type="nucleotide sequence ID" value="NZ_PQFZ01000009.1"/>
</dbReference>
<comment type="caution">
    <text evidence="3">The sequence shown here is derived from an EMBL/GenBank/DDBJ whole genome shotgun (WGS) entry which is preliminary data.</text>
</comment>
<feature type="transmembrane region" description="Helical" evidence="1">
    <location>
        <begin position="44"/>
        <end position="64"/>
    </location>
</feature>
<dbReference type="InterPro" id="IPR032816">
    <property type="entry name" value="VTT_dom"/>
</dbReference>
<organism evidence="3 4">
    <name type="scientific">Bosea psychrotolerans</name>
    <dbReference type="NCBI Taxonomy" id="1871628"/>
    <lineage>
        <taxon>Bacteria</taxon>
        <taxon>Pseudomonadati</taxon>
        <taxon>Pseudomonadota</taxon>
        <taxon>Alphaproteobacteria</taxon>
        <taxon>Hyphomicrobiales</taxon>
        <taxon>Boseaceae</taxon>
        <taxon>Bosea</taxon>
    </lineage>
</organism>
<protein>
    <submittedName>
        <fullName evidence="3">Membrane protein YqaA with SNARE-associated domain</fullName>
    </submittedName>
</protein>
<evidence type="ECO:0000256" key="1">
    <source>
        <dbReference type="SAM" id="Phobius"/>
    </source>
</evidence>
<keyword evidence="1" id="KW-0812">Transmembrane</keyword>
<evidence type="ECO:0000259" key="2">
    <source>
        <dbReference type="Pfam" id="PF09335"/>
    </source>
</evidence>
<gene>
    <name evidence="3" type="ORF">CYD53_109182</name>
</gene>
<accession>A0A2S4M6X4</accession>
<keyword evidence="4" id="KW-1185">Reference proteome</keyword>
<dbReference type="AlphaFoldDB" id="A0A2S4M6X4"/>
<dbReference type="PANTHER" id="PTHR42709:SF4">
    <property type="entry name" value="INNER MEMBRANE PROTEIN YQAA"/>
    <property type="match status" value="1"/>
</dbReference>
<evidence type="ECO:0000313" key="3">
    <source>
        <dbReference type="EMBL" id="POR50472.1"/>
    </source>
</evidence>
<keyword evidence="1" id="KW-0472">Membrane</keyword>
<keyword evidence="1" id="KW-1133">Transmembrane helix</keyword>
<sequence length="151" mass="16014">MLELLDLSALGLMAGAAFVAATLLPAQSEVVFVGLLAAKTVDPLALFLVASAANTAGSAVNWWLGRLIAHGGVERLPARLRPDPEKFADAQRGFERFGWPSLLFAWLPVLGDPLTFVAGTLNYPLGRFIGLVLLGKAARYGALWAGWVTLA</sequence>
<dbReference type="Proteomes" id="UP000236919">
    <property type="component" value="Unassembled WGS sequence"/>
</dbReference>